<evidence type="ECO:0000313" key="4">
    <source>
        <dbReference type="Proteomes" id="UP000239290"/>
    </source>
</evidence>
<protein>
    <submittedName>
        <fullName evidence="3">2-hydroxypenta-2,4-dienoate hydratase</fullName>
    </submittedName>
</protein>
<dbReference type="InterPro" id="IPR036663">
    <property type="entry name" value="Fumarylacetoacetase_C_sf"/>
</dbReference>
<evidence type="ECO:0000313" key="3">
    <source>
        <dbReference type="EMBL" id="PQP14214.1"/>
    </source>
</evidence>
<dbReference type="Gene3D" id="3.90.850.10">
    <property type="entry name" value="Fumarylacetoacetase-like, C-terminal domain"/>
    <property type="match status" value="1"/>
</dbReference>
<dbReference type="InterPro" id="IPR050772">
    <property type="entry name" value="Hydratase-Decarb/MhpD_sf"/>
</dbReference>
<dbReference type="SUPFAM" id="SSF56529">
    <property type="entry name" value="FAH"/>
    <property type="match status" value="1"/>
</dbReference>
<name>A0A2S8IHF2_RHOOP</name>
<dbReference type="InterPro" id="IPR011234">
    <property type="entry name" value="Fumarylacetoacetase-like_C"/>
</dbReference>
<dbReference type="EMBL" id="PUIO01000091">
    <property type="protein sequence ID" value="PQP14214.1"/>
    <property type="molecule type" value="Genomic_DNA"/>
</dbReference>
<dbReference type="PANTHER" id="PTHR30143:SF0">
    <property type="entry name" value="2-KETO-4-PENTENOATE HYDRATASE"/>
    <property type="match status" value="1"/>
</dbReference>
<dbReference type="GO" id="GO:0005737">
    <property type="term" value="C:cytoplasm"/>
    <property type="evidence" value="ECO:0007669"/>
    <property type="project" value="TreeGrafter"/>
</dbReference>
<dbReference type="GO" id="GO:0008684">
    <property type="term" value="F:2-oxopent-4-enoate hydratase activity"/>
    <property type="evidence" value="ECO:0007669"/>
    <property type="project" value="TreeGrafter"/>
</dbReference>
<accession>A0A2S8IHF2</accession>
<comment type="caution">
    <text evidence="3">The sequence shown here is derived from an EMBL/GenBank/DDBJ whole genome shotgun (WGS) entry which is preliminary data.</text>
</comment>
<keyword evidence="1" id="KW-0456">Lyase</keyword>
<evidence type="ECO:0000256" key="1">
    <source>
        <dbReference type="ARBA" id="ARBA00023239"/>
    </source>
</evidence>
<proteinExistence type="predicted"/>
<dbReference type="PANTHER" id="PTHR30143">
    <property type="entry name" value="ACID HYDRATASE"/>
    <property type="match status" value="1"/>
</dbReference>
<sequence length="259" mass="27374">MRSMSILAQRLEHAWVTGVPVPPLSESDGLTREEAYGVQHAWNAARVADGERVVGRKIGLTSAAIRAQANVDEPDYGSLWGSRQYISAGGRAEAPAQTFIAPRVEGELAILLGADVGEGATVQHVLAATEAIAVSIEIIDSRIQDWRLTIADTIADNASYGGFVLGPWSRSLRYADLGTLGMVLYQNGQVASTGVGVESFGHPARAVAWLARKLASFGEHLPAGSIVLSGALGHAPSVAQGDEITLRITNNPPLTLRFT</sequence>
<dbReference type="AlphaFoldDB" id="A0A2S8IHF2"/>
<dbReference type="Pfam" id="PF01557">
    <property type="entry name" value="FAA_hydrolase"/>
    <property type="match status" value="1"/>
</dbReference>
<reference evidence="4" key="1">
    <citation type="submission" date="2018-02" db="EMBL/GenBank/DDBJ databases">
        <title>Draft genome sequencing of Rhodococcus opacus KU647198.</title>
        <authorList>
            <person name="Zheng B.-X."/>
        </authorList>
    </citation>
    <scope>NUCLEOTIDE SEQUENCE [LARGE SCALE GENOMIC DNA]</scope>
    <source>
        <strain evidence="4">04-OD7</strain>
    </source>
</reference>
<gene>
    <name evidence="3" type="ORF">C5613_41180</name>
</gene>
<feature type="domain" description="Fumarylacetoacetase-like C-terminal" evidence="2">
    <location>
        <begin position="94"/>
        <end position="255"/>
    </location>
</feature>
<evidence type="ECO:0000259" key="2">
    <source>
        <dbReference type="Pfam" id="PF01557"/>
    </source>
</evidence>
<organism evidence="3 4">
    <name type="scientific">Rhodococcus opacus</name>
    <name type="common">Nocardia opaca</name>
    <dbReference type="NCBI Taxonomy" id="37919"/>
    <lineage>
        <taxon>Bacteria</taxon>
        <taxon>Bacillati</taxon>
        <taxon>Actinomycetota</taxon>
        <taxon>Actinomycetes</taxon>
        <taxon>Mycobacteriales</taxon>
        <taxon>Nocardiaceae</taxon>
        <taxon>Rhodococcus</taxon>
    </lineage>
</organism>
<dbReference type="Proteomes" id="UP000239290">
    <property type="component" value="Unassembled WGS sequence"/>
</dbReference>